<sequence length="175" mass="19693">MMFGTRKDRPLEGQILDGEELGVVKILMKIRTKSPTRFSHRGLRDRFTKLSKQERLGNSNEISCPIYGLRRPTIDLSWYPSITCSRTTDTSYQRSPDSTLSALDRPLLCTLLFHLYFLSVGVLGSSTVQAPTILPLDDDAIENGKQISLSRQNLLPPFVFSEGKESNAIKKLCKT</sequence>
<evidence type="ECO:0000313" key="2">
    <source>
        <dbReference type="Proteomes" id="UP001314170"/>
    </source>
</evidence>
<reference evidence="1 2" key="1">
    <citation type="submission" date="2024-01" db="EMBL/GenBank/DDBJ databases">
        <authorList>
            <person name="Waweru B."/>
        </authorList>
    </citation>
    <scope>NUCLEOTIDE SEQUENCE [LARGE SCALE GENOMIC DNA]</scope>
</reference>
<dbReference type="EMBL" id="CAWUPB010001173">
    <property type="protein sequence ID" value="CAK7346909.1"/>
    <property type="molecule type" value="Genomic_DNA"/>
</dbReference>
<dbReference type="AlphaFoldDB" id="A0AAV1SAK2"/>
<organism evidence="1 2">
    <name type="scientific">Dovyalis caffra</name>
    <dbReference type="NCBI Taxonomy" id="77055"/>
    <lineage>
        <taxon>Eukaryota</taxon>
        <taxon>Viridiplantae</taxon>
        <taxon>Streptophyta</taxon>
        <taxon>Embryophyta</taxon>
        <taxon>Tracheophyta</taxon>
        <taxon>Spermatophyta</taxon>
        <taxon>Magnoliopsida</taxon>
        <taxon>eudicotyledons</taxon>
        <taxon>Gunneridae</taxon>
        <taxon>Pentapetalae</taxon>
        <taxon>rosids</taxon>
        <taxon>fabids</taxon>
        <taxon>Malpighiales</taxon>
        <taxon>Salicaceae</taxon>
        <taxon>Flacourtieae</taxon>
        <taxon>Dovyalis</taxon>
    </lineage>
</organism>
<gene>
    <name evidence="1" type="ORF">DCAF_LOCUS19588</name>
</gene>
<evidence type="ECO:0000313" key="1">
    <source>
        <dbReference type="EMBL" id="CAK7346909.1"/>
    </source>
</evidence>
<accession>A0AAV1SAK2</accession>
<proteinExistence type="predicted"/>
<keyword evidence="2" id="KW-1185">Reference proteome</keyword>
<name>A0AAV1SAK2_9ROSI</name>
<comment type="caution">
    <text evidence="1">The sequence shown here is derived from an EMBL/GenBank/DDBJ whole genome shotgun (WGS) entry which is preliminary data.</text>
</comment>
<protein>
    <submittedName>
        <fullName evidence="1">Uncharacterized protein</fullName>
    </submittedName>
</protein>
<dbReference type="Proteomes" id="UP001314170">
    <property type="component" value="Unassembled WGS sequence"/>
</dbReference>